<evidence type="ECO:0000256" key="2">
    <source>
        <dbReference type="ARBA" id="ARBA00022840"/>
    </source>
</evidence>
<keyword evidence="6" id="KW-1185">Reference proteome</keyword>
<evidence type="ECO:0000313" key="5">
    <source>
        <dbReference type="EMBL" id="PHQ37317.1"/>
    </source>
</evidence>
<dbReference type="EMBL" id="NIZW01000001">
    <property type="protein sequence ID" value="PHQ37317.1"/>
    <property type="molecule type" value="Genomic_DNA"/>
</dbReference>
<organism evidence="5 6">
    <name type="scientific">Rhodopirellula bahusiensis</name>
    <dbReference type="NCBI Taxonomy" id="2014065"/>
    <lineage>
        <taxon>Bacteria</taxon>
        <taxon>Pseudomonadati</taxon>
        <taxon>Planctomycetota</taxon>
        <taxon>Planctomycetia</taxon>
        <taxon>Pirellulales</taxon>
        <taxon>Pirellulaceae</taxon>
        <taxon>Rhodopirellula</taxon>
    </lineage>
</organism>
<sequence>MNELNEHAELSSDIELSDAAKQQRHLTERIAHASSPFLEIVSQINHVLVGQSHLVDRMLIGLLTGGHLLIEGVPGLAKTTAVASLAKAINTGFQRLQFTPDLLPADLIGTQVYRPQDQTFVVQKGPIFSNLVLADEINRAPAKVQSALLEAMQEHQVTIGSETFPLPEPFLVMATQNPVEQEGTYALPEAQTDRFMLKVIVDYPNREEELLILRRMGKTGTKLEVDAVASPEDILAARALIDEIRVDEKVEGYIVDLVMATRRPEAYGLQLDGLIQFGGSPRATINLTLAARAAAFLAGRAYVLPADVRSIALDVLRHRVMITYEAEAEELTSESIVQQILDHIPAP</sequence>
<dbReference type="FunFam" id="3.40.50.300:FF:000640">
    <property type="entry name" value="MoxR family ATPase"/>
    <property type="match status" value="1"/>
</dbReference>
<evidence type="ECO:0000256" key="1">
    <source>
        <dbReference type="ARBA" id="ARBA00022741"/>
    </source>
</evidence>
<dbReference type="Pfam" id="PF17863">
    <property type="entry name" value="AAA_lid_2"/>
    <property type="match status" value="1"/>
</dbReference>
<protein>
    <submittedName>
        <fullName evidence="5">ATPase</fullName>
    </submittedName>
</protein>
<dbReference type="Pfam" id="PF07726">
    <property type="entry name" value="AAA_3"/>
    <property type="match status" value="1"/>
</dbReference>
<keyword evidence="1" id="KW-0547">Nucleotide-binding</keyword>
<dbReference type="GO" id="GO:0016887">
    <property type="term" value="F:ATP hydrolysis activity"/>
    <property type="evidence" value="ECO:0007669"/>
    <property type="project" value="InterPro"/>
</dbReference>
<evidence type="ECO:0000313" key="6">
    <source>
        <dbReference type="Proteomes" id="UP000225740"/>
    </source>
</evidence>
<dbReference type="PIRSF" id="PIRSF002849">
    <property type="entry name" value="AAA_ATPase_chaperone_MoxR_prd"/>
    <property type="match status" value="1"/>
</dbReference>
<dbReference type="InterPro" id="IPR041628">
    <property type="entry name" value="ChlI/MoxR_AAA_lid"/>
</dbReference>
<dbReference type="Gene3D" id="3.40.50.300">
    <property type="entry name" value="P-loop containing nucleotide triphosphate hydrolases"/>
    <property type="match status" value="1"/>
</dbReference>
<dbReference type="Proteomes" id="UP000225740">
    <property type="component" value="Unassembled WGS sequence"/>
</dbReference>
<dbReference type="InterPro" id="IPR011703">
    <property type="entry name" value="ATPase_AAA-3"/>
</dbReference>
<dbReference type="PANTHER" id="PTHR42759:SF1">
    <property type="entry name" value="MAGNESIUM-CHELATASE SUBUNIT CHLD"/>
    <property type="match status" value="1"/>
</dbReference>
<dbReference type="GO" id="GO:0005524">
    <property type="term" value="F:ATP binding"/>
    <property type="evidence" value="ECO:0007669"/>
    <property type="project" value="UniProtKB-KW"/>
</dbReference>
<proteinExistence type="inferred from homology"/>
<name>A0A2G1WE76_9BACT</name>
<keyword evidence="2" id="KW-0067">ATP-binding</keyword>
<dbReference type="InterPro" id="IPR003593">
    <property type="entry name" value="AAA+_ATPase"/>
</dbReference>
<evidence type="ECO:0000259" key="4">
    <source>
        <dbReference type="SMART" id="SM00382"/>
    </source>
</evidence>
<dbReference type="GeneID" id="90606993"/>
<reference evidence="5 6" key="1">
    <citation type="submission" date="2017-06" db="EMBL/GenBank/DDBJ databases">
        <title>Description of Rhodopirellula bahusiensis sp. nov.</title>
        <authorList>
            <person name="Kizina J."/>
            <person name="Harder J."/>
        </authorList>
    </citation>
    <scope>NUCLEOTIDE SEQUENCE [LARGE SCALE GENOMIC DNA]</scope>
    <source>
        <strain evidence="5 6">SWK21</strain>
    </source>
</reference>
<accession>A0A2G1WE76</accession>
<dbReference type="PANTHER" id="PTHR42759">
    <property type="entry name" value="MOXR FAMILY PROTEIN"/>
    <property type="match status" value="1"/>
</dbReference>
<comment type="similarity">
    <text evidence="3">Belongs to the MoxR family.</text>
</comment>
<dbReference type="AlphaFoldDB" id="A0A2G1WE76"/>
<feature type="domain" description="AAA+ ATPase" evidence="4">
    <location>
        <begin position="64"/>
        <end position="205"/>
    </location>
</feature>
<dbReference type="SMART" id="SM00382">
    <property type="entry name" value="AAA"/>
    <property type="match status" value="1"/>
</dbReference>
<dbReference type="InterPro" id="IPR050764">
    <property type="entry name" value="CbbQ/NirQ/NorQ/GpvN"/>
</dbReference>
<dbReference type="SUPFAM" id="SSF52540">
    <property type="entry name" value="P-loop containing nucleoside triphosphate hydrolases"/>
    <property type="match status" value="1"/>
</dbReference>
<dbReference type="InterPro" id="IPR027417">
    <property type="entry name" value="P-loop_NTPase"/>
</dbReference>
<dbReference type="RefSeq" id="WP_099259212.1">
    <property type="nucleotide sequence ID" value="NZ_NIZW01000001.1"/>
</dbReference>
<dbReference type="OrthoDB" id="9773454at2"/>
<gene>
    <name evidence="5" type="ORF">CEE69_01655</name>
</gene>
<dbReference type="Gene3D" id="1.10.8.80">
    <property type="entry name" value="Magnesium chelatase subunit I, C-Terminal domain"/>
    <property type="match status" value="1"/>
</dbReference>
<evidence type="ECO:0000256" key="3">
    <source>
        <dbReference type="ARBA" id="ARBA00061607"/>
    </source>
</evidence>
<comment type="caution">
    <text evidence="5">The sequence shown here is derived from an EMBL/GenBank/DDBJ whole genome shotgun (WGS) entry which is preliminary data.</text>
</comment>